<feature type="compositionally biased region" description="Basic and acidic residues" evidence="1">
    <location>
        <begin position="65"/>
        <end position="98"/>
    </location>
</feature>
<dbReference type="Proteomes" id="UP000284706">
    <property type="component" value="Unassembled WGS sequence"/>
</dbReference>
<dbReference type="EMBL" id="NHYE01005484">
    <property type="protein sequence ID" value="PPQ71864.1"/>
    <property type="molecule type" value="Genomic_DNA"/>
</dbReference>
<name>A0A409W024_9AGAR</name>
<dbReference type="InParanoid" id="A0A409W024"/>
<reference evidence="2 3" key="1">
    <citation type="journal article" date="2018" name="Evol. Lett.">
        <title>Horizontal gene cluster transfer increased hallucinogenic mushroom diversity.</title>
        <authorList>
            <person name="Reynolds H.T."/>
            <person name="Vijayakumar V."/>
            <person name="Gluck-Thaler E."/>
            <person name="Korotkin H.B."/>
            <person name="Matheny P.B."/>
            <person name="Slot J.C."/>
        </authorList>
    </citation>
    <scope>NUCLEOTIDE SEQUENCE [LARGE SCALE GENOMIC DNA]</scope>
    <source>
        <strain evidence="2 3">SRW20</strain>
    </source>
</reference>
<accession>A0A409W024</accession>
<evidence type="ECO:0000256" key="1">
    <source>
        <dbReference type="SAM" id="MobiDB-lite"/>
    </source>
</evidence>
<feature type="compositionally biased region" description="Low complexity" evidence="1">
    <location>
        <begin position="15"/>
        <end position="27"/>
    </location>
</feature>
<keyword evidence="3" id="KW-1185">Reference proteome</keyword>
<organism evidence="2 3">
    <name type="scientific">Gymnopilus dilepis</name>
    <dbReference type="NCBI Taxonomy" id="231916"/>
    <lineage>
        <taxon>Eukaryota</taxon>
        <taxon>Fungi</taxon>
        <taxon>Dikarya</taxon>
        <taxon>Basidiomycota</taxon>
        <taxon>Agaricomycotina</taxon>
        <taxon>Agaricomycetes</taxon>
        <taxon>Agaricomycetidae</taxon>
        <taxon>Agaricales</taxon>
        <taxon>Agaricineae</taxon>
        <taxon>Hymenogastraceae</taxon>
        <taxon>Gymnopilus</taxon>
    </lineage>
</organism>
<feature type="region of interest" description="Disordered" evidence="1">
    <location>
        <begin position="1"/>
        <end position="27"/>
    </location>
</feature>
<protein>
    <submittedName>
        <fullName evidence="2">Uncharacterized protein</fullName>
    </submittedName>
</protein>
<feature type="region of interest" description="Disordered" evidence="1">
    <location>
        <begin position="65"/>
        <end position="114"/>
    </location>
</feature>
<proteinExistence type="predicted"/>
<sequence>MGYRNEIDEEIPRQTAASTAASPTSNSCAHWKGTWEYLGEEECGAVSVLSTGILAWRWKFGTDRGESLREQGEREGEREIGRKKEKERRREAKGKERNTPPSHVHRGYVLGSGSGRTAGSVWMGGRDDVDIDVTLGYAGVEDGGRCR</sequence>
<evidence type="ECO:0000313" key="2">
    <source>
        <dbReference type="EMBL" id="PPQ71864.1"/>
    </source>
</evidence>
<dbReference type="AlphaFoldDB" id="A0A409W024"/>
<gene>
    <name evidence="2" type="ORF">CVT26_007023</name>
</gene>
<evidence type="ECO:0000313" key="3">
    <source>
        <dbReference type="Proteomes" id="UP000284706"/>
    </source>
</evidence>
<comment type="caution">
    <text evidence="2">The sequence shown here is derived from an EMBL/GenBank/DDBJ whole genome shotgun (WGS) entry which is preliminary data.</text>
</comment>